<evidence type="ECO:0000313" key="3">
    <source>
        <dbReference type="EMBL" id="QMU31451.1"/>
    </source>
</evidence>
<sequence>MLDILIIGAGPIGLACGLEAKKAGYSYLIVEKGCLVNSLYKYPLNMTFFSTSDRLEIGGIPFASIQAKPNRPEALEYYRRVADSQGLNINLFEEVTALEPVQDYYQVQTSKAVYQARHVIIAIGFYDAPNLLDIPGEDLPKVRHYYFDPHFYYKQKIVVIGANNSAADVALETFRKGADVTMIIREAELGRIKYWTKPDLENRIAEGSIKAYFQSHLTAIRENEVDIQTPTGQITIPNNYVLAMTGYQPQFGLLQKFGINLSPDFKRHPQYHPETMETNLENVFLAGVICGGMDTHIWFIENSREHAVKIIRHIQEQTRVV</sequence>
<evidence type="ECO:0000256" key="2">
    <source>
        <dbReference type="ARBA" id="ARBA00023002"/>
    </source>
</evidence>
<dbReference type="SUPFAM" id="SSF51905">
    <property type="entry name" value="FAD/NAD(P)-binding domain"/>
    <property type="match status" value="1"/>
</dbReference>
<keyword evidence="1" id="KW-0285">Flavoprotein</keyword>
<dbReference type="InterPro" id="IPR036188">
    <property type="entry name" value="FAD/NAD-bd_sf"/>
</dbReference>
<dbReference type="AlphaFoldDB" id="A0A7L7LF45"/>
<dbReference type="InterPro" id="IPR023856">
    <property type="entry name" value="Bdr"/>
</dbReference>
<proteinExistence type="predicted"/>
<accession>A0A7L7LF45</accession>
<dbReference type="InterPro" id="IPR050097">
    <property type="entry name" value="Ferredoxin-NADP_redctase_2"/>
</dbReference>
<organism evidence="3 4">
    <name type="scientific">Adhaeribacter radiodurans</name>
    <dbReference type="NCBI Taxonomy" id="2745197"/>
    <lineage>
        <taxon>Bacteria</taxon>
        <taxon>Pseudomonadati</taxon>
        <taxon>Bacteroidota</taxon>
        <taxon>Cytophagia</taxon>
        <taxon>Cytophagales</taxon>
        <taxon>Hymenobacteraceae</taxon>
        <taxon>Adhaeribacter</taxon>
    </lineage>
</organism>
<evidence type="ECO:0000256" key="1">
    <source>
        <dbReference type="ARBA" id="ARBA00022630"/>
    </source>
</evidence>
<dbReference type="KEGG" id="add:HUW48_04915"/>
<dbReference type="Gene3D" id="3.50.50.60">
    <property type="entry name" value="FAD/NAD(P)-binding domain"/>
    <property type="match status" value="1"/>
</dbReference>
<keyword evidence="4" id="KW-1185">Reference proteome</keyword>
<dbReference type="PRINTS" id="PR00469">
    <property type="entry name" value="PNDRDTASEII"/>
</dbReference>
<dbReference type="PANTHER" id="PTHR48105">
    <property type="entry name" value="THIOREDOXIN REDUCTASE 1-RELATED-RELATED"/>
    <property type="match status" value="1"/>
</dbReference>
<name>A0A7L7LF45_9BACT</name>
<keyword evidence="2" id="KW-0560">Oxidoreductase</keyword>
<protein>
    <submittedName>
        <fullName evidence="3">YpdA family putative bacillithiol disulfide reductase</fullName>
    </submittedName>
</protein>
<dbReference type="Pfam" id="PF13738">
    <property type="entry name" value="Pyr_redox_3"/>
    <property type="match status" value="1"/>
</dbReference>
<evidence type="ECO:0000313" key="4">
    <source>
        <dbReference type="Proteomes" id="UP000514509"/>
    </source>
</evidence>
<dbReference type="GO" id="GO:0016491">
    <property type="term" value="F:oxidoreductase activity"/>
    <property type="evidence" value="ECO:0007669"/>
    <property type="project" value="UniProtKB-KW"/>
</dbReference>
<dbReference type="PRINTS" id="PR00368">
    <property type="entry name" value="FADPNR"/>
</dbReference>
<gene>
    <name evidence="3" type="primary">ypdA</name>
    <name evidence="3" type="ORF">HUW48_04915</name>
</gene>
<reference evidence="3 4" key="1">
    <citation type="submission" date="2020-06" db="EMBL/GenBank/DDBJ databases">
        <authorList>
            <person name="Hwang Y.J."/>
        </authorList>
    </citation>
    <scope>NUCLEOTIDE SEQUENCE [LARGE SCALE GENOMIC DNA]</scope>
    <source>
        <strain evidence="3 4">KUDC8001</strain>
    </source>
</reference>
<reference evidence="3 4" key="2">
    <citation type="submission" date="2020-08" db="EMBL/GenBank/DDBJ databases">
        <title>Adhaeribacter dokdonensis sp. nov., isolated from the rhizosphere of Elymus tsukushiensis, a plant native to the Dokdo Islands, Republic of Korea.</title>
        <authorList>
            <person name="Ghim S.Y."/>
        </authorList>
    </citation>
    <scope>NUCLEOTIDE SEQUENCE [LARGE SCALE GENOMIC DNA]</scope>
    <source>
        <strain evidence="3 4">KUDC8001</strain>
    </source>
</reference>
<dbReference type="NCBIfam" id="TIGR04018">
    <property type="entry name" value="Bthiol_YpdA"/>
    <property type="match status" value="1"/>
</dbReference>
<dbReference type="Proteomes" id="UP000514509">
    <property type="component" value="Chromosome"/>
</dbReference>
<dbReference type="EMBL" id="CP055153">
    <property type="protein sequence ID" value="QMU31451.1"/>
    <property type="molecule type" value="Genomic_DNA"/>
</dbReference>